<keyword evidence="4" id="KW-0804">Transcription</keyword>
<comment type="similarity">
    <text evidence="2">Belongs to the Mediator complex subunit 17 family.</text>
</comment>
<dbReference type="PANTHER" id="PTHR13114">
    <property type="entry name" value="MEDIATOR OF RNA POLYMERASE II TRANSCRIPTION SUBUNIT 17"/>
    <property type="match status" value="1"/>
</dbReference>
<keyword evidence="3" id="KW-0805">Transcription regulation</keyword>
<dbReference type="GO" id="GO:0003712">
    <property type="term" value="F:transcription coregulator activity"/>
    <property type="evidence" value="ECO:0007669"/>
    <property type="project" value="InterPro"/>
</dbReference>
<proteinExistence type="inferred from homology"/>
<keyword evidence="5" id="KW-0539">Nucleus</keyword>
<accession>A0A914HKQ5</accession>
<dbReference type="AlphaFoldDB" id="A0A914HKQ5"/>
<evidence type="ECO:0000256" key="3">
    <source>
        <dbReference type="ARBA" id="ARBA00023015"/>
    </source>
</evidence>
<dbReference type="GO" id="GO:0070847">
    <property type="term" value="C:core mediator complex"/>
    <property type="evidence" value="ECO:0007669"/>
    <property type="project" value="TreeGrafter"/>
</dbReference>
<dbReference type="WBParaSite" id="Gr19_v10_g17523.t1">
    <property type="protein sequence ID" value="Gr19_v10_g17523.t1"/>
    <property type="gene ID" value="Gr19_v10_g17523"/>
</dbReference>
<keyword evidence="6" id="KW-1185">Reference proteome</keyword>
<evidence type="ECO:0000256" key="2">
    <source>
        <dbReference type="ARBA" id="ARBA00005635"/>
    </source>
</evidence>
<evidence type="ECO:0000256" key="1">
    <source>
        <dbReference type="ARBA" id="ARBA00004123"/>
    </source>
</evidence>
<dbReference type="InterPro" id="IPR019313">
    <property type="entry name" value="Mediator_Med17"/>
</dbReference>
<reference evidence="7" key="1">
    <citation type="submission" date="2022-11" db="UniProtKB">
        <authorList>
            <consortium name="WormBaseParasite"/>
        </authorList>
    </citation>
    <scope>IDENTIFICATION</scope>
</reference>
<protein>
    <submittedName>
        <fullName evidence="7">Mediator of RNA polymerase II transcription subunit 17</fullName>
    </submittedName>
</protein>
<evidence type="ECO:0000256" key="5">
    <source>
        <dbReference type="ARBA" id="ARBA00023242"/>
    </source>
</evidence>
<name>A0A914HKQ5_GLORO</name>
<evidence type="ECO:0000313" key="6">
    <source>
        <dbReference type="Proteomes" id="UP000887572"/>
    </source>
</evidence>
<comment type="subcellular location">
    <subcellularLocation>
        <location evidence="1">Nucleus</location>
    </subcellularLocation>
</comment>
<dbReference type="PANTHER" id="PTHR13114:SF7">
    <property type="entry name" value="MEDIATOR OF RNA POLYMERASE II TRANSCRIPTION SUBUNIT 17"/>
    <property type="match status" value="1"/>
</dbReference>
<sequence>MIERKNDDGNECVIYFTKEKVAMFGGQTNANGSGVQICVEPLNEWKIQEIGYDGVEKYTKPLAFKDLLRKNARNIDWSKIIGGEAIFDAAIKKRDSEDQLDETSNELAQPSKSFVEPVAGPWALVAKHLHYSLQEVNVMLDCMRIARTDYLNTLVTALVQDERAEAEQVAASKAFHLHTRRRVLNETSKDIERMATARLGVVSVGSDKSDFFNELRELRENWRIRKVGPNIFGDLGYKTFAPKFAPHEVFDVTQKSASNRRESTIRYSNKSFIELRLPQHLRCRTELFVSIETDDEKSAESLFKVTDRLSTSEEEVKHVHWRKALPWAQDSLICRDILARLVSESVSQQDIITLTTDNSIVISLFDSLLLKVETRFRPFEACRTQSTYLSQCLRQLFLAEHSKKTKRIQQFVTLPLVSHAEGLNMRGPLALSAEEITARADGSTPAEVQSSSDFLIRRIIDFLESHMGSFNDPQIQWKWIRATPTFSMISLNFSSRGFENLGKFTSLIRISDSSITLISKESQQIECRRDMEMFENALLLLAAHFLLNSSQVLSRAYGWQLFHANSNAFDLAGNFAPTFYACNQNGTMSIFIQFHADGSSPSIFMKDNKKCSQQQIDSPNLDGFQCLNYRRIPGTTFMRKIDNLFATFTN</sequence>
<dbReference type="Proteomes" id="UP000887572">
    <property type="component" value="Unplaced"/>
</dbReference>
<dbReference type="GO" id="GO:0016592">
    <property type="term" value="C:mediator complex"/>
    <property type="evidence" value="ECO:0007669"/>
    <property type="project" value="InterPro"/>
</dbReference>
<evidence type="ECO:0000313" key="7">
    <source>
        <dbReference type="WBParaSite" id="Gr19_v10_g17523.t1"/>
    </source>
</evidence>
<evidence type="ECO:0000256" key="4">
    <source>
        <dbReference type="ARBA" id="ARBA00023163"/>
    </source>
</evidence>
<dbReference type="GO" id="GO:0006357">
    <property type="term" value="P:regulation of transcription by RNA polymerase II"/>
    <property type="evidence" value="ECO:0007669"/>
    <property type="project" value="InterPro"/>
</dbReference>
<organism evidence="6 7">
    <name type="scientific">Globodera rostochiensis</name>
    <name type="common">Golden nematode worm</name>
    <name type="synonym">Heterodera rostochiensis</name>
    <dbReference type="NCBI Taxonomy" id="31243"/>
    <lineage>
        <taxon>Eukaryota</taxon>
        <taxon>Metazoa</taxon>
        <taxon>Ecdysozoa</taxon>
        <taxon>Nematoda</taxon>
        <taxon>Chromadorea</taxon>
        <taxon>Rhabditida</taxon>
        <taxon>Tylenchina</taxon>
        <taxon>Tylenchomorpha</taxon>
        <taxon>Tylenchoidea</taxon>
        <taxon>Heteroderidae</taxon>
        <taxon>Heteroderinae</taxon>
        <taxon>Globodera</taxon>
    </lineage>
</organism>